<keyword evidence="3" id="KW-1185">Reference proteome</keyword>
<name>A0A1W1X7H2_9NEIS</name>
<organism evidence="2 3">
    <name type="scientific">Andreprevotia lacus DSM 23236</name>
    <dbReference type="NCBI Taxonomy" id="1121001"/>
    <lineage>
        <taxon>Bacteria</taxon>
        <taxon>Pseudomonadati</taxon>
        <taxon>Pseudomonadota</taxon>
        <taxon>Betaproteobacteria</taxon>
        <taxon>Neisseriales</taxon>
        <taxon>Chitinibacteraceae</taxon>
        <taxon>Andreprevotia</taxon>
    </lineage>
</organism>
<gene>
    <name evidence="2" type="ORF">SAMN02745857_00796</name>
</gene>
<evidence type="ECO:0000313" key="3">
    <source>
        <dbReference type="Proteomes" id="UP000192761"/>
    </source>
</evidence>
<proteinExistence type="predicted"/>
<dbReference type="STRING" id="1121001.SAMN02745857_00796"/>
<feature type="compositionally biased region" description="Basic and acidic residues" evidence="1">
    <location>
        <begin position="1"/>
        <end position="20"/>
    </location>
</feature>
<dbReference type="OrthoDB" id="8705804at2"/>
<evidence type="ECO:0000256" key="1">
    <source>
        <dbReference type="SAM" id="MobiDB-lite"/>
    </source>
</evidence>
<accession>A0A1W1X7H2</accession>
<sequence length="119" mass="13633">MRRTPPEKKRLSLAKDRRNAYGECPTSSRRNIRRNKQFSRRAARHGADAMLRTATLDEESAANAEVRARGSAELKRRQGFRKSPDIALATIIASKQARRARLRLQPRRGKRSIKASHEE</sequence>
<dbReference type="EMBL" id="FWXD01000003">
    <property type="protein sequence ID" value="SMC19790.1"/>
    <property type="molecule type" value="Genomic_DNA"/>
</dbReference>
<dbReference type="Proteomes" id="UP000192761">
    <property type="component" value="Unassembled WGS sequence"/>
</dbReference>
<evidence type="ECO:0000313" key="2">
    <source>
        <dbReference type="EMBL" id="SMC19790.1"/>
    </source>
</evidence>
<dbReference type="RefSeq" id="WP_084089243.1">
    <property type="nucleotide sequence ID" value="NZ_FWXD01000003.1"/>
</dbReference>
<dbReference type="AlphaFoldDB" id="A0A1W1X7H2"/>
<reference evidence="2 3" key="1">
    <citation type="submission" date="2017-04" db="EMBL/GenBank/DDBJ databases">
        <authorList>
            <person name="Afonso C.L."/>
            <person name="Miller P.J."/>
            <person name="Scott M.A."/>
            <person name="Spackman E."/>
            <person name="Goraichik I."/>
            <person name="Dimitrov K.M."/>
            <person name="Suarez D.L."/>
            <person name="Swayne D.E."/>
        </authorList>
    </citation>
    <scope>NUCLEOTIDE SEQUENCE [LARGE SCALE GENOMIC DNA]</scope>
    <source>
        <strain evidence="2 3">DSM 23236</strain>
    </source>
</reference>
<feature type="region of interest" description="Disordered" evidence="1">
    <location>
        <begin position="1"/>
        <end position="37"/>
    </location>
</feature>
<protein>
    <submittedName>
        <fullName evidence="2">Uncharacterized protein</fullName>
    </submittedName>
</protein>
<feature type="region of interest" description="Disordered" evidence="1">
    <location>
        <begin position="99"/>
        <end position="119"/>
    </location>
</feature>